<accession>A0AAN7M7E4</accession>
<evidence type="ECO:0000313" key="3">
    <source>
        <dbReference type="Proteomes" id="UP001346149"/>
    </source>
</evidence>
<sequence>MAHDCIWADRGLGGPAEVLEVEVEDAADEAAASLEGLDEPNLAEPGKAPSCRPSRSRPRQSSGAGGESAGGGRCDSSPPRGSSGRSLTGPAQCSETVADGAAGKPWITMYLSTFFH</sequence>
<name>A0AAN7M7E4_TRANT</name>
<comment type="caution">
    <text evidence="2">The sequence shown here is derived from an EMBL/GenBank/DDBJ whole genome shotgun (WGS) entry which is preliminary data.</text>
</comment>
<feature type="compositionally biased region" description="Gly residues" evidence="1">
    <location>
        <begin position="63"/>
        <end position="73"/>
    </location>
</feature>
<organism evidence="2 3">
    <name type="scientific">Trapa natans</name>
    <name type="common">Water chestnut</name>
    <dbReference type="NCBI Taxonomy" id="22666"/>
    <lineage>
        <taxon>Eukaryota</taxon>
        <taxon>Viridiplantae</taxon>
        <taxon>Streptophyta</taxon>
        <taxon>Embryophyta</taxon>
        <taxon>Tracheophyta</taxon>
        <taxon>Spermatophyta</taxon>
        <taxon>Magnoliopsida</taxon>
        <taxon>eudicotyledons</taxon>
        <taxon>Gunneridae</taxon>
        <taxon>Pentapetalae</taxon>
        <taxon>rosids</taxon>
        <taxon>malvids</taxon>
        <taxon>Myrtales</taxon>
        <taxon>Lythraceae</taxon>
        <taxon>Trapa</taxon>
    </lineage>
</organism>
<dbReference type="EMBL" id="JAXQNO010000008">
    <property type="protein sequence ID" value="KAK4792908.1"/>
    <property type="molecule type" value="Genomic_DNA"/>
</dbReference>
<gene>
    <name evidence="2" type="ORF">SAY86_023343</name>
</gene>
<dbReference type="Proteomes" id="UP001346149">
    <property type="component" value="Unassembled WGS sequence"/>
</dbReference>
<evidence type="ECO:0000313" key="2">
    <source>
        <dbReference type="EMBL" id="KAK4792908.1"/>
    </source>
</evidence>
<dbReference type="AlphaFoldDB" id="A0AAN7M7E4"/>
<proteinExistence type="predicted"/>
<protein>
    <submittedName>
        <fullName evidence="2">Uncharacterized protein</fullName>
    </submittedName>
</protein>
<feature type="compositionally biased region" description="Low complexity" evidence="1">
    <location>
        <begin position="74"/>
        <end position="90"/>
    </location>
</feature>
<reference evidence="2 3" key="1">
    <citation type="journal article" date="2023" name="Hortic Res">
        <title>Pangenome of water caltrop reveals structural variations and asymmetric subgenome divergence after allopolyploidization.</title>
        <authorList>
            <person name="Zhang X."/>
            <person name="Chen Y."/>
            <person name="Wang L."/>
            <person name="Yuan Y."/>
            <person name="Fang M."/>
            <person name="Shi L."/>
            <person name="Lu R."/>
            <person name="Comes H.P."/>
            <person name="Ma Y."/>
            <person name="Chen Y."/>
            <person name="Huang G."/>
            <person name="Zhou Y."/>
            <person name="Zheng Z."/>
            <person name="Qiu Y."/>
        </authorList>
    </citation>
    <scope>NUCLEOTIDE SEQUENCE [LARGE SCALE GENOMIC DNA]</scope>
    <source>
        <strain evidence="2">F231</strain>
    </source>
</reference>
<evidence type="ECO:0000256" key="1">
    <source>
        <dbReference type="SAM" id="MobiDB-lite"/>
    </source>
</evidence>
<feature type="region of interest" description="Disordered" evidence="1">
    <location>
        <begin position="25"/>
        <end position="99"/>
    </location>
</feature>
<keyword evidence="3" id="KW-1185">Reference proteome</keyword>